<protein>
    <submittedName>
        <fullName evidence="1">Uncharacterized protein</fullName>
    </submittedName>
</protein>
<dbReference type="EMBL" id="LR796555">
    <property type="protein sequence ID" value="CAB4151375.1"/>
    <property type="molecule type" value="Genomic_DNA"/>
</dbReference>
<proteinExistence type="predicted"/>
<gene>
    <name evidence="1" type="ORF">UFOVP591_14</name>
</gene>
<organism evidence="1">
    <name type="scientific">uncultured Caudovirales phage</name>
    <dbReference type="NCBI Taxonomy" id="2100421"/>
    <lineage>
        <taxon>Viruses</taxon>
        <taxon>Duplodnaviria</taxon>
        <taxon>Heunggongvirae</taxon>
        <taxon>Uroviricota</taxon>
        <taxon>Caudoviricetes</taxon>
        <taxon>Peduoviridae</taxon>
        <taxon>Maltschvirus</taxon>
        <taxon>Maltschvirus maltsch</taxon>
    </lineage>
</organism>
<sequence>MALPMQAKFYNSELEITRLDGSIVKKPTVFFRIEKASMNDTNAVPFIFEGPATDEHKKQFSSLWKAFVKSQEVQEPTVEEQKIVEEVQEAVAEAAEGSLLEL</sequence>
<evidence type="ECO:0000313" key="1">
    <source>
        <dbReference type="EMBL" id="CAB4151375.1"/>
    </source>
</evidence>
<accession>A0A6J5MVT9</accession>
<name>A0A6J5MVT9_9CAUD</name>
<reference evidence="1" key="1">
    <citation type="submission" date="2020-04" db="EMBL/GenBank/DDBJ databases">
        <authorList>
            <person name="Chiriac C."/>
            <person name="Salcher M."/>
            <person name="Ghai R."/>
            <person name="Kavagutti S V."/>
        </authorList>
    </citation>
    <scope>NUCLEOTIDE SEQUENCE</scope>
</reference>